<dbReference type="KEGG" id="mxe:MYXE_15010"/>
<feature type="transmembrane region" description="Helical" evidence="3">
    <location>
        <begin position="70"/>
        <end position="89"/>
    </location>
</feature>
<evidence type="ECO:0000313" key="5">
    <source>
        <dbReference type="EMBL" id="BBU21712.1"/>
    </source>
</evidence>
<evidence type="ECO:0000259" key="4">
    <source>
        <dbReference type="Pfam" id="PF20434"/>
    </source>
</evidence>
<dbReference type="SUPFAM" id="SSF53474">
    <property type="entry name" value="alpha/beta-Hydrolases"/>
    <property type="match status" value="1"/>
</dbReference>
<evidence type="ECO:0000256" key="1">
    <source>
        <dbReference type="ARBA" id="ARBA00010515"/>
    </source>
</evidence>
<dbReference type="InterPro" id="IPR049492">
    <property type="entry name" value="BD-FAE-like_dom"/>
</dbReference>
<name>A0AAD1M0D1_MYCXE</name>
<dbReference type="PANTHER" id="PTHR48081">
    <property type="entry name" value="AB HYDROLASE SUPERFAMILY PROTEIN C4A8.06C"/>
    <property type="match status" value="1"/>
</dbReference>
<gene>
    <name evidence="5" type="primary">lipM</name>
    <name evidence="5" type="ORF">MYXE_15010</name>
</gene>
<accession>A0AAD1M0D1</accession>
<comment type="similarity">
    <text evidence="1">Belongs to the 'GDXG' lipolytic enzyme family.</text>
</comment>
<proteinExistence type="inferred from homology"/>
<dbReference type="Pfam" id="PF20434">
    <property type="entry name" value="BD-FAE"/>
    <property type="match status" value="1"/>
</dbReference>
<protein>
    <submittedName>
        <fullName evidence="5">Esterase</fullName>
    </submittedName>
</protein>
<dbReference type="GO" id="GO:0016787">
    <property type="term" value="F:hydrolase activity"/>
    <property type="evidence" value="ECO:0007669"/>
    <property type="project" value="UniProtKB-KW"/>
</dbReference>
<feature type="domain" description="BD-FAE-like" evidence="4">
    <location>
        <begin position="168"/>
        <end position="364"/>
    </location>
</feature>
<dbReference type="EMBL" id="AP022314">
    <property type="protein sequence ID" value="BBU21712.1"/>
    <property type="molecule type" value="Genomic_DNA"/>
</dbReference>
<organism evidence="5 6">
    <name type="scientific">Mycobacterium xenopi</name>
    <dbReference type="NCBI Taxonomy" id="1789"/>
    <lineage>
        <taxon>Bacteria</taxon>
        <taxon>Bacillati</taxon>
        <taxon>Actinomycetota</taxon>
        <taxon>Actinomycetes</taxon>
        <taxon>Mycobacteriales</taxon>
        <taxon>Mycobacteriaceae</taxon>
        <taxon>Mycobacterium</taxon>
    </lineage>
</organism>
<evidence type="ECO:0000256" key="2">
    <source>
        <dbReference type="ARBA" id="ARBA00022801"/>
    </source>
</evidence>
<evidence type="ECO:0000256" key="3">
    <source>
        <dbReference type="SAM" id="Phobius"/>
    </source>
</evidence>
<dbReference type="PANTHER" id="PTHR48081:SF33">
    <property type="entry name" value="KYNURENINE FORMAMIDASE"/>
    <property type="match status" value="1"/>
</dbReference>
<keyword evidence="2" id="KW-0378">Hydrolase</keyword>
<dbReference type="FunFam" id="3.40.50.1820:FF:000135">
    <property type="entry name" value="Esterase lipC"/>
    <property type="match status" value="1"/>
</dbReference>
<dbReference type="InterPro" id="IPR050300">
    <property type="entry name" value="GDXG_lipolytic_enzyme"/>
</dbReference>
<dbReference type="RefSeq" id="WP_085193095.1">
    <property type="nucleotide sequence ID" value="NZ_AP022314.1"/>
</dbReference>
<keyword evidence="3" id="KW-1133">Transmembrane helix</keyword>
<dbReference type="Proteomes" id="UP000464624">
    <property type="component" value="Chromosome"/>
</dbReference>
<reference evidence="5 6" key="1">
    <citation type="submission" date="2019-12" db="EMBL/GenBank/DDBJ databases">
        <title>Complete genome sequence of Mycolicibacterium xenopi str. JCM15661T.</title>
        <authorList>
            <person name="Yoshida M."/>
            <person name="Fukano H."/>
            <person name="Asakura T."/>
            <person name="Hoshino Y."/>
        </authorList>
    </citation>
    <scope>NUCLEOTIDE SEQUENCE [LARGE SCALE GENOMIC DNA]</scope>
    <source>
        <strain evidence="5 6">JCM 15661T</strain>
    </source>
</reference>
<dbReference type="InterPro" id="IPR029058">
    <property type="entry name" value="AB_hydrolase_fold"/>
</dbReference>
<sequence length="439" mass="48397">MWNRVAAVAGSLAGLLFTANGYRPLGKRGYPSLGAFAYGVFATELPLQMLGAHLAMIAAVSRRLSRQVRWFSWAVSAISWLGLVGLHRMGRRANAPLTAALDEGLGSERRTESADLWKRPAGAGTAKTAGVIRMLRVYRDYARDIDISYGPYGSRNHLDIWRRPDLDRDGRAPVLLQVPGGAWMVGGKRHQAYPLMSHLVELGWVCVAINYRLSPRSTWPDHIVDVKRALAWTKAHIAEYGGDPDWIAITGGSAGGHLSALAALTANNPQFQPGFEDADTSVRAAVPFYGVYDFTRTDESIHPQMAPMLGKYVFKLSRAETLAAFRDASPITHISPDAPPFFVLHGRNDTLIPVEQARRFTARLRDVSRQPVVYAELPFAQHAFDIFGSARAAHAAVAVEQFLAEIYVRSAARRLSENSRRTSGFASDVDSSRSMRRTR</sequence>
<evidence type="ECO:0000313" key="6">
    <source>
        <dbReference type="Proteomes" id="UP000464624"/>
    </source>
</evidence>
<dbReference type="Gene3D" id="3.40.50.1820">
    <property type="entry name" value="alpha/beta hydrolase"/>
    <property type="match status" value="1"/>
</dbReference>
<dbReference type="AlphaFoldDB" id="A0AAD1M0D1"/>
<keyword evidence="3" id="KW-0472">Membrane</keyword>
<keyword evidence="3" id="KW-0812">Transmembrane</keyword>
<feature type="transmembrane region" description="Helical" evidence="3">
    <location>
        <begin position="37"/>
        <end position="58"/>
    </location>
</feature>